<comment type="caution">
    <text evidence="1">The sequence shown here is derived from an EMBL/GenBank/DDBJ whole genome shotgun (WGS) entry which is preliminary data.</text>
</comment>
<dbReference type="RefSeq" id="WP_086658689.1">
    <property type="nucleotide sequence ID" value="NZ_JBJJWX010000001.1"/>
</dbReference>
<protein>
    <submittedName>
        <fullName evidence="1">Uncharacterized protein</fullName>
    </submittedName>
</protein>
<dbReference type="AlphaFoldDB" id="A0A252AXZ8"/>
<dbReference type="EMBL" id="JOPA01000004">
    <property type="protein sequence ID" value="OUI96319.1"/>
    <property type="molecule type" value="Genomic_DNA"/>
</dbReference>
<organism evidence="1 2">
    <name type="scientific">Acetobacter indonesiensis</name>
    <dbReference type="NCBI Taxonomy" id="104101"/>
    <lineage>
        <taxon>Bacteria</taxon>
        <taxon>Pseudomonadati</taxon>
        <taxon>Pseudomonadota</taxon>
        <taxon>Alphaproteobacteria</taxon>
        <taxon>Acetobacterales</taxon>
        <taxon>Acetobacteraceae</taxon>
        <taxon>Acetobacter</taxon>
    </lineage>
</organism>
<accession>A0A252AXZ8</accession>
<evidence type="ECO:0000313" key="1">
    <source>
        <dbReference type="EMBL" id="OUI96319.1"/>
    </source>
</evidence>
<proteinExistence type="predicted"/>
<name>A0A252AXZ8_9PROT</name>
<gene>
    <name evidence="1" type="ORF">HK17_11895</name>
</gene>
<sequence>MSLFAETRLVSDAALERARSAGQLISLLGPLLDPTIEIPSAIQAARVQRAALRLVDAALEENGADATRYVGFGIAALYVGMRPSEFDAICTKGKGPSCTLVEGKALFKARDLDAWLENLKVAGSQ</sequence>
<dbReference type="Proteomes" id="UP000194641">
    <property type="component" value="Unassembled WGS sequence"/>
</dbReference>
<reference evidence="2" key="1">
    <citation type="submission" date="2014-06" db="EMBL/GenBank/DDBJ databases">
        <authorList>
            <person name="Winans N.J."/>
            <person name="Newell P.D."/>
            <person name="Douglas A.E."/>
        </authorList>
    </citation>
    <scope>NUCLEOTIDE SEQUENCE [LARGE SCALE GENOMIC DNA]</scope>
</reference>
<evidence type="ECO:0000313" key="2">
    <source>
        <dbReference type="Proteomes" id="UP000194641"/>
    </source>
</evidence>